<reference evidence="1 2" key="1">
    <citation type="submission" date="2018-08" db="EMBL/GenBank/DDBJ databases">
        <title>Recombination of ecologically and evolutionarily significant loci maintains genetic cohesion in the Pseudomonas syringae species complex.</title>
        <authorList>
            <person name="Dillon M."/>
            <person name="Thakur S."/>
            <person name="Almeida R.N.D."/>
            <person name="Weir B.S."/>
            <person name="Guttman D.S."/>
        </authorList>
    </citation>
    <scope>NUCLEOTIDE SEQUENCE [LARGE SCALE GENOMIC DNA]</scope>
    <source>
        <strain evidence="1 2">ICMP 2732</strain>
    </source>
</reference>
<gene>
    <name evidence="1" type="ORF">ALQ36_03625</name>
</gene>
<dbReference type="AlphaFoldDB" id="A0A3M3XZJ1"/>
<organism evidence="1 2">
    <name type="scientific">Pseudomonas syringae pv. primulae</name>
    <dbReference type="NCBI Taxonomy" id="251707"/>
    <lineage>
        <taxon>Bacteria</taxon>
        <taxon>Pseudomonadati</taxon>
        <taxon>Pseudomonadota</taxon>
        <taxon>Gammaproteobacteria</taxon>
        <taxon>Pseudomonadales</taxon>
        <taxon>Pseudomonadaceae</taxon>
        <taxon>Pseudomonas</taxon>
    </lineage>
</organism>
<comment type="caution">
    <text evidence="1">The sequence shown here is derived from an EMBL/GenBank/DDBJ whole genome shotgun (WGS) entry which is preliminary data.</text>
</comment>
<evidence type="ECO:0000313" key="2">
    <source>
        <dbReference type="Proteomes" id="UP000281350"/>
    </source>
</evidence>
<dbReference type="EMBL" id="RBPY01000121">
    <property type="protein sequence ID" value="RMO75440.1"/>
    <property type="molecule type" value="Genomic_DNA"/>
</dbReference>
<name>A0A3M3XZJ1_9PSED</name>
<protein>
    <submittedName>
        <fullName evidence="1">Uncharacterized protein</fullName>
    </submittedName>
</protein>
<proteinExistence type="predicted"/>
<accession>A0A3M3XZJ1</accession>
<dbReference type="Proteomes" id="UP000281350">
    <property type="component" value="Unassembled WGS sequence"/>
</dbReference>
<sequence>MPKLFAEVLSVRLDSASLISREMTGVLFDKGDVMKRKVIVLNNDCINKYGYRFEVSDLEKALAQQWRAGSPSFISHDYHRPIAWTAPFGLWVTPVETVLMGVVHYIETDVDSGLIEILTKNFLCDKVLNNSGEALKMFPEDLRKYASENGYIVNRECVSIVDPGIAKRVLPNLFETSDLDKRSLVDLKKLKPIAPGVFEVDGYAVFAHRFFRRSLSSINNLNQKFLTSLQDLTRREKLKVKISLDPDSIGLVDTYVNPIELDFWWGPKFSESLNDIPAGVTQYKSNERQRLFSGIETTEFWWHPQNGIQSLECEEIRDFPSYGVSDKKYGLRYVHSMIDKDGAPDHLDGAIRLYDEEAYIERLGVSIAKAGKSTEYFKLWRIDGALGISEWKSLISDFYKDNYLIGEYFGEKHEEHSAEVDLDEDATLKYVHPVLTQQQGVQICISYHNCIEENNSSKIHICPSDRLRDAEHSIRFIELLATNYLKLVRQSSDTPVSISEDIKIFAFEDHNVNLPLVVFRGNDSHIQATNMMACLLDACKELNGWGVKIVSASFGVEYDDMMFKFSIIGHPQSIVDYLERSLFSFPDSNFQFGEWAKFQRDLLGKGFKVGDGSSHSLGFMSHIGELKVARKYLSNDAYDLEVGQLTLKLKDPSPKLLELLESAELTGAPVFQIGAVECETCRKNYFRCGCIQKSQIGVHRKIFSVFWARSSTAS</sequence>
<evidence type="ECO:0000313" key="1">
    <source>
        <dbReference type="EMBL" id="RMO75440.1"/>
    </source>
</evidence>